<dbReference type="Proteomes" id="UP001221898">
    <property type="component" value="Unassembled WGS sequence"/>
</dbReference>
<organism evidence="1 2">
    <name type="scientific">Aldrovandia affinis</name>
    <dbReference type="NCBI Taxonomy" id="143900"/>
    <lineage>
        <taxon>Eukaryota</taxon>
        <taxon>Metazoa</taxon>
        <taxon>Chordata</taxon>
        <taxon>Craniata</taxon>
        <taxon>Vertebrata</taxon>
        <taxon>Euteleostomi</taxon>
        <taxon>Actinopterygii</taxon>
        <taxon>Neopterygii</taxon>
        <taxon>Teleostei</taxon>
        <taxon>Notacanthiformes</taxon>
        <taxon>Halosauridae</taxon>
        <taxon>Aldrovandia</taxon>
    </lineage>
</organism>
<accession>A0AAD7W5C7</accession>
<dbReference type="EMBL" id="JAINUG010000293">
    <property type="protein sequence ID" value="KAJ8383444.1"/>
    <property type="molecule type" value="Genomic_DNA"/>
</dbReference>
<proteinExistence type="predicted"/>
<protein>
    <submittedName>
        <fullName evidence="1">Uncharacterized protein</fullName>
    </submittedName>
</protein>
<comment type="caution">
    <text evidence="1">The sequence shown here is derived from an EMBL/GenBank/DDBJ whole genome shotgun (WGS) entry which is preliminary data.</text>
</comment>
<dbReference type="AlphaFoldDB" id="A0AAD7W5C7"/>
<name>A0AAD7W5C7_9TELE</name>
<evidence type="ECO:0000313" key="2">
    <source>
        <dbReference type="Proteomes" id="UP001221898"/>
    </source>
</evidence>
<evidence type="ECO:0000313" key="1">
    <source>
        <dbReference type="EMBL" id="KAJ8383444.1"/>
    </source>
</evidence>
<sequence>MRAKAKVLYPRPLDPPISGGTCFRFPRFRAGGDRPPSNTASRRLPRDATTCTLVSQKSLCWPKNGRHPQEWCRGVTLSPACHWPVLLAGQVWRALGGRRVTFRLQEPEVGEVCLSM</sequence>
<keyword evidence="2" id="KW-1185">Reference proteome</keyword>
<gene>
    <name evidence="1" type="ORF">AAFF_G00220400</name>
</gene>
<reference evidence="1" key="1">
    <citation type="journal article" date="2023" name="Science">
        <title>Genome structures resolve the early diversification of teleost fishes.</title>
        <authorList>
            <person name="Parey E."/>
            <person name="Louis A."/>
            <person name="Montfort J."/>
            <person name="Bouchez O."/>
            <person name="Roques C."/>
            <person name="Iampietro C."/>
            <person name="Lluch J."/>
            <person name="Castinel A."/>
            <person name="Donnadieu C."/>
            <person name="Desvignes T."/>
            <person name="Floi Bucao C."/>
            <person name="Jouanno E."/>
            <person name="Wen M."/>
            <person name="Mejri S."/>
            <person name="Dirks R."/>
            <person name="Jansen H."/>
            <person name="Henkel C."/>
            <person name="Chen W.J."/>
            <person name="Zahm M."/>
            <person name="Cabau C."/>
            <person name="Klopp C."/>
            <person name="Thompson A.W."/>
            <person name="Robinson-Rechavi M."/>
            <person name="Braasch I."/>
            <person name="Lecointre G."/>
            <person name="Bobe J."/>
            <person name="Postlethwait J.H."/>
            <person name="Berthelot C."/>
            <person name="Roest Crollius H."/>
            <person name="Guiguen Y."/>
        </authorList>
    </citation>
    <scope>NUCLEOTIDE SEQUENCE</scope>
    <source>
        <strain evidence="1">NC1722</strain>
    </source>
</reference>